<dbReference type="Proteomes" id="UP000007875">
    <property type="component" value="Unassembled WGS sequence"/>
</dbReference>
<dbReference type="InParanoid" id="H2YGY2"/>
<dbReference type="Pfam" id="PF13855">
    <property type="entry name" value="LRR_8"/>
    <property type="match status" value="1"/>
</dbReference>
<dbReference type="InterPro" id="IPR001611">
    <property type="entry name" value="Leu-rich_rpt"/>
</dbReference>
<dbReference type="SUPFAM" id="SSF52058">
    <property type="entry name" value="L domain-like"/>
    <property type="match status" value="1"/>
</dbReference>
<evidence type="ECO:0000256" key="2">
    <source>
        <dbReference type="ARBA" id="ARBA00022737"/>
    </source>
</evidence>
<dbReference type="GO" id="GO:0005737">
    <property type="term" value="C:cytoplasm"/>
    <property type="evidence" value="ECO:0007669"/>
    <property type="project" value="TreeGrafter"/>
</dbReference>
<reference evidence="3" key="3">
    <citation type="submission" date="2025-09" db="UniProtKB">
        <authorList>
            <consortium name="Ensembl"/>
        </authorList>
    </citation>
    <scope>IDENTIFICATION</scope>
</reference>
<accession>H2YGY2</accession>
<dbReference type="OMA" id="SECELMY"/>
<dbReference type="PANTHER" id="PTHR48051">
    <property type="match status" value="1"/>
</dbReference>
<sequence length="143" mass="15638">MATEAAGVALRCQAAQESGVLDLSHCKLMEVPTTALSFFLKGVEIFEVNLSNNQLKRIPGKLLKDFSTMKTLNVSANLLVSVPEKICELNCLTTIDMSSNALITIPKVPSSVISVDLSNNKISSITEENMEHIHNTCKYILKE</sequence>
<reference evidence="3" key="2">
    <citation type="submission" date="2025-08" db="UniProtKB">
        <authorList>
            <consortium name="Ensembl"/>
        </authorList>
    </citation>
    <scope>IDENTIFICATION</scope>
</reference>
<dbReference type="AlphaFoldDB" id="H2YGY2"/>
<dbReference type="PANTHER" id="PTHR48051:SF1">
    <property type="entry name" value="RAS SUPPRESSOR PROTEIN 1"/>
    <property type="match status" value="1"/>
</dbReference>
<dbReference type="STRING" id="51511.ENSCSAVP00000004581"/>
<evidence type="ECO:0000313" key="3">
    <source>
        <dbReference type="Ensembl" id="ENSCSAVP00000004581.1"/>
    </source>
</evidence>
<keyword evidence="4" id="KW-1185">Reference proteome</keyword>
<dbReference type="InterPro" id="IPR032675">
    <property type="entry name" value="LRR_dom_sf"/>
</dbReference>
<keyword evidence="1" id="KW-0433">Leucine-rich repeat</keyword>
<organism evidence="3 4">
    <name type="scientific">Ciona savignyi</name>
    <name type="common">Pacific transparent sea squirt</name>
    <dbReference type="NCBI Taxonomy" id="51511"/>
    <lineage>
        <taxon>Eukaryota</taxon>
        <taxon>Metazoa</taxon>
        <taxon>Chordata</taxon>
        <taxon>Tunicata</taxon>
        <taxon>Ascidiacea</taxon>
        <taxon>Phlebobranchia</taxon>
        <taxon>Cionidae</taxon>
        <taxon>Ciona</taxon>
    </lineage>
</organism>
<evidence type="ECO:0000313" key="4">
    <source>
        <dbReference type="Proteomes" id="UP000007875"/>
    </source>
</evidence>
<keyword evidence="2" id="KW-0677">Repeat</keyword>
<name>H2YGY2_CIOSA</name>
<dbReference type="eggNOG" id="KOG4579">
    <property type="taxonomic scope" value="Eukaryota"/>
</dbReference>
<dbReference type="Gene3D" id="3.80.10.10">
    <property type="entry name" value="Ribonuclease Inhibitor"/>
    <property type="match status" value="1"/>
</dbReference>
<dbReference type="Ensembl" id="ENSCSAVT00000004648.1">
    <property type="protein sequence ID" value="ENSCSAVP00000004581.1"/>
    <property type="gene ID" value="ENSCSAVG00000002728.1"/>
</dbReference>
<protein>
    <recommendedName>
        <fullName evidence="5">Leucine-rich repeat-containing protein 20</fullName>
    </recommendedName>
</protein>
<evidence type="ECO:0008006" key="5">
    <source>
        <dbReference type="Google" id="ProtNLM"/>
    </source>
</evidence>
<reference evidence="4" key="1">
    <citation type="submission" date="2003-08" db="EMBL/GenBank/DDBJ databases">
        <authorList>
            <person name="Birren B."/>
            <person name="Nusbaum C."/>
            <person name="Abebe A."/>
            <person name="Abouelleil A."/>
            <person name="Adekoya E."/>
            <person name="Ait-zahra M."/>
            <person name="Allen N."/>
            <person name="Allen T."/>
            <person name="An P."/>
            <person name="Anderson M."/>
            <person name="Anderson S."/>
            <person name="Arachchi H."/>
            <person name="Armbruster J."/>
            <person name="Bachantsang P."/>
            <person name="Baldwin J."/>
            <person name="Barry A."/>
            <person name="Bayul T."/>
            <person name="Blitshsteyn B."/>
            <person name="Bloom T."/>
            <person name="Blye J."/>
            <person name="Boguslavskiy L."/>
            <person name="Borowsky M."/>
            <person name="Boukhgalter B."/>
            <person name="Brunache A."/>
            <person name="Butler J."/>
            <person name="Calixte N."/>
            <person name="Calvo S."/>
            <person name="Camarata J."/>
            <person name="Campo K."/>
            <person name="Chang J."/>
            <person name="Cheshatsang Y."/>
            <person name="Citroen M."/>
            <person name="Collymore A."/>
            <person name="Considine T."/>
            <person name="Cook A."/>
            <person name="Cooke P."/>
            <person name="Corum B."/>
            <person name="Cuomo C."/>
            <person name="David R."/>
            <person name="Dawoe T."/>
            <person name="Degray S."/>
            <person name="Dodge S."/>
            <person name="Dooley K."/>
            <person name="Dorje P."/>
            <person name="Dorjee K."/>
            <person name="Dorris L."/>
            <person name="Duffey N."/>
            <person name="Dupes A."/>
            <person name="Elkins T."/>
            <person name="Engels R."/>
            <person name="Erickson J."/>
            <person name="Farina A."/>
            <person name="Faro S."/>
            <person name="Ferreira P."/>
            <person name="Fischer H."/>
            <person name="Fitzgerald M."/>
            <person name="Foley K."/>
            <person name="Gage D."/>
            <person name="Galagan J."/>
            <person name="Gearin G."/>
            <person name="Gnerre S."/>
            <person name="Gnirke A."/>
            <person name="Goyette A."/>
            <person name="Graham J."/>
            <person name="Grandbois E."/>
            <person name="Gyaltsen K."/>
            <person name="Hafez N."/>
            <person name="Hagopian D."/>
            <person name="Hagos B."/>
            <person name="Hall J."/>
            <person name="Hatcher B."/>
            <person name="Heller A."/>
            <person name="Higgins H."/>
            <person name="Honan T."/>
            <person name="Horn A."/>
            <person name="Houde N."/>
            <person name="Hughes L."/>
            <person name="Hulme W."/>
            <person name="Husby E."/>
            <person name="Iliev I."/>
            <person name="Jaffe D."/>
            <person name="Jones C."/>
            <person name="Kamal M."/>
            <person name="Kamat A."/>
            <person name="Kamvysselis M."/>
            <person name="Karlsson E."/>
            <person name="Kells C."/>
            <person name="Kieu A."/>
            <person name="Kisner P."/>
            <person name="Kodira C."/>
            <person name="Kulbokas E."/>
            <person name="Labutti K."/>
            <person name="Lama D."/>
            <person name="Landers T."/>
            <person name="Leger J."/>
            <person name="Levine S."/>
            <person name="Lewis D."/>
            <person name="Lewis T."/>
            <person name="Lindblad-toh K."/>
            <person name="Liu X."/>
            <person name="Lokyitsang T."/>
            <person name="Lokyitsang Y."/>
            <person name="Lucien O."/>
            <person name="Lui A."/>
            <person name="Ma L.J."/>
            <person name="Mabbitt R."/>
            <person name="Macdonald J."/>
            <person name="Maclean C."/>
            <person name="Major J."/>
            <person name="Manning J."/>
            <person name="Marabella R."/>
            <person name="Maru K."/>
            <person name="Matthews C."/>
            <person name="Mauceli E."/>
            <person name="Mccarthy M."/>
            <person name="Mcdonough S."/>
            <person name="Mcghee T."/>
            <person name="Meldrim J."/>
            <person name="Meneus L."/>
            <person name="Mesirov J."/>
            <person name="Mihalev A."/>
            <person name="Mihova T."/>
            <person name="Mikkelsen T."/>
            <person name="Mlenga V."/>
            <person name="Moru K."/>
            <person name="Mozes J."/>
            <person name="Mulrain L."/>
            <person name="Munson G."/>
            <person name="Naylor J."/>
            <person name="Newes C."/>
            <person name="Nguyen C."/>
            <person name="Nguyen N."/>
            <person name="Nguyen T."/>
            <person name="Nicol R."/>
            <person name="Nielsen C."/>
            <person name="Nizzari M."/>
            <person name="Norbu C."/>
            <person name="Norbu N."/>
            <person name="O'donnell P."/>
            <person name="Okoawo O."/>
            <person name="O'leary S."/>
            <person name="Omotosho B."/>
            <person name="O'neill K."/>
            <person name="Osman S."/>
            <person name="Parker S."/>
            <person name="Perrin D."/>
            <person name="Phunkhang P."/>
            <person name="Piqani B."/>
            <person name="Purcell S."/>
            <person name="Rachupka T."/>
            <person name="Ramasamy U."/>
            <person name="Rameau R."/>
            <person name="Ray V."/>
            <person name="Raymond C."/>
            <person name="Retta R."/>
            <person name="Richardson S."/>
            <person name="Rise C."/>
            <person name="Rodriguez J."/>
            <person name="Rogers J."/>
            <person name="Rogov P."/>
            <person name="Rutman M."/>
            <person name="Schupbach R."/>
            <person name="Seaman C."/>
            <person name="Settipalli S."/>
            <person name="Sharpe T."/>
            <person name="Sheridan J."/>
            <person name="Sherpa N."/>
            <person name="Shi J."/>
            <person name="Smirnov S."/>
            <person name="Smith C."/>
            <person name="Sougnez C."/>
            <person name="Spencer B."/>
            <person name="Stalker J."/>
            <person name="Stange-thomann N."/>
            <person name="Stavropoulos S."/>
            <person name="Stetson K."/>
            <person name="Stone C."/>
            <person name="Stone S."/>
            <person name="Stubbs M."/>
            <person name="Talamas J."/>
            <person name="Tchuinga P."/>
            <person name="Tenzing P."/>
            <person name="Tesfaye S."/>
            <person name="Theodore J."/>
            <person name="Thoulutsang Y."/>
            <person name="Topham K."/>
            <person name="Towey S."/>
            <person name="Tsamla T."/>
            <person name="Tsomo N."/>
            <person name="Vallee D."/>
            <person name="Vassiliev H."/>
            <person name="Venkataraman V."/>
            <person name="Vinson J."/>
            <person name="Vo A."/>
            <person name="Wade C."/>
            <person name="Wang S."/>
            <person name="Wangchuk T."/>
            <person name="Wangdi T."/>
            <person name="Whittaker C."/>
            <person name="Wilkinson J."/>
            <person name="Wu Y."/>
            <person name="Wyman D."/>
            <person name="Yadav S."/>
            <person name="Yang S."/>
            <person name="Yang X."/>
            <person name="Yeager S."/>
            <person name="Yee E."/>
            <person name="Young G."/>
            <person name="Zainoun J."/>
            <person name="Zembeck L."/>
            <person name="Zimmer A."/>
            <person name="Zody M."/>
            <person name="Lander E."/>
        </authorList>
    </citation>
    <scope>NUCLEOTIDE SEQUENCE [LARGE SCALE GENOMIC DNA]</scope>
</reference>
<evidence type="ECO:0000256" key="1">
    <source>
        <dbReference type="ARBA" id="ARBA00022614"/>
    </source>
</evidence>
<dbReference type="HOGENOM" id="CLU_070683_0_1_1"/>
<proteinExistence type="predicted"/>
<dbReference type="InterPro" id="IPR050216">
    <property type="entry name" value="LRR_domain-containing"/>
</dbReference>